<name>A0A137PI91_CONC2</name>
<feature type="compositionally biased region" description="Pro residues" evidence="1">
    <location>
        <begin position="67"/>
        <end position="91"/>
    </location>
</feature>
<protein>
    <submittedName>
        <fullName evidence="2">Uncharacterized protein</fullName>
    </submittedName>
</protein>
<keyword evidence="3" id="KW-1185">Reference proteome</keyword>
<feature type="compositionally biased region" description="Polar residues" evidence="1">
    <location>
        <begin position="273"/>
        <end position="286"/>
    </location>
</feature>
<accession>A0A137PI91</accession>
<dbReference type="Proteomes" id="UP000070444">
    <property type="component" value="Unassembled WGS sequence"/>
</dbReference>
<evidence type="ECO:0000313" key="2">
    <source>
        <dbReference type="EMBL" id="KXN74661.1"/>
    </source>
</evidence>
<sequence>MADSGPPSRPDLPRMASPHPMDHPYGSGMPQDQRMRSMKPDPLAPMAHQASDGRKMSIPINMAGRHPNPPPHHNSSLPPPRGNPDYPPYPGQEPSHHHSRLGHPPPRGDFDEYSRGTPYSGRPHPHQEPGYPGEPNSAYPHHPIISDPRRPSTGGPRGVPPSHPGHEEYGHHSSMHLPDIRSMERQGKPPSSAPWAHSNAMGHGGEHHYNRSEVSPKSMMPPHRPPTRHIDDDYDRAVNALVSIRGQSGKMQPPPRRSPSAKPNDPHLKSHQNKPMSMGSNLSPATHSRHATPLPSRPGPYHSKPGNDGSEPPNLPPSQP</sequence>
<gene>
    <name evidence="2" type="ORF">CONCODRAFT_137126</name>
</gene>
<feature type="region of interest" description="Disordered" evidence="1">
    <location>
        <begin position="1"/>
        <end position="320"/>
    </location>
</feature>
<proteinExistence type="predicted"/>
<evidence type="ECO:0000313" key="3">
    <source>
        <dbReference type="Proteomes" id="UP000070444"/>
    </source>
</evidence>
<dbReference type="EMBL" id="KQ964421">
    <property type="protein sequence ID" value="KXN74661.1"/>
    <property type="molecule type" value="Genomic_DNA"/>
</dbReference>
<evidence type="ECO:0000256" key="1">
    <source>
        <dbReference type="SAM" id="MobiDB-lite"/>
    </source>
</evidence>
<dbReference type="AlphaFoldDB" id="A0A137PI91"/>
<reference evidence="2 3" key="1">
    <citation type="journal article" date="2015" name="Genome Biol. Evol.">
        <title>Phylogenomic analyses indicate that early fungi evolved digesting cell walls of algal ancestors of land plants.</title>
        <authorList>
            <person name="Chang Y."/>
            <person name="Wang S."/>
            <person name="Sekimoto S."/>
            <person name="Aerts A.L."/>
            <person name="Choi C."/>
            <person name="Clum A."/>
            <person name="LaButti K.M."/>
            <person name="Lindquist E.A."/>
            <person name="Yee Ngan C."/>
            <person name="Ohm R.A."/>
            <person name="Salamov A.A."/>
            <person name="Grigoriev I.V."/>
            <person name="Spatafora J.W."/>
            <person name="Berbee M.L."/>
        </authorList>
    </citation>
    <scope>NUCLEOTIDE SEQUENCE [LARGE SCALE GENOMIC DNA]</scope>
    <source>
        <strain evidence="2 3">NRRL 28638</strain>
    </source>
</reference>
<organism evidence="2 3">
    <name type="scientific">Conidiobolus coronatus (strain ATCC 28846 / CBS 209.66 / NRRL 28638)</name>
    <name type="common">Delacroixia coronata</name>
    <dbReference type="NCBI Taxonomy" id="796925"/>
    <lineage>
        <taxon>Eukaryota</taxon>
        <taxon>Fungi</taxon>
        <taxon>Fungi incertae sedis</taxon>
        <taxon>Zoopagomycota</taxon>
        <taxon>Entomophthoromycotina</taxon>
        <taxon>Entomophthoromycetes</taxon>
        <taxon>Entomophthorales</taxon>
        <taxon>Ancylistaceae</taxon>
        <taxon>Conidiobolus</taxon>
    </lineage>
</organism>
<feature type="compositionally biased region" description="Basic and acidic residues" evidence="1">
    <location>
        <begin position="178"/>
        <end position="187"/>
    </location>
</feature>